<feature type="domain" description="Integrase catalytic" evidence="1">
    <location>
        <begin position="1"/>
        <end position="72"/>
    </location>
</feature>
<dbReference type="GO" id="GO:0003676">
    <property type="term" value="F:nucleic acid binding"/>
    <property type="evidence" value="ECO:0007669"/>
    <property type="project" value="InterPro"/>
</dbReference>
<dbReference type="AlphaFoldDB" id="A0A8K0KRN5"/>
<evidence type="ECO:0000313" key="2">
    <source>
        <dbReference type="EMBL" id="KAG8239972.1"/>
    </source>
</evidence>
<feature type="non-terminal residue" evidence="2">
    <location>
        <position position="217"/>
    </location>
</feature>
<evidence type="ECO:0000313" key="3">
    <source>
        <dbReference type="Proteomes" id="UP000792457"/>
    </source>
</evidence>
<dbReference type="GO" id="GO:0015074">
    <property type="term" value="P:DNA integration"/>
    <property type="evidence" value="ECO:0007669"/>
    <property type="project" value="InterPro"/>
</dbReference>
<proteinExistence type="predicted"/>
<dbReference type="OrthoDB" id="10030726at2759"/>
<organism evidence="2 3">
    <name type="scientific">Ladona fulva</name>
    <name type="common">Scarce chaser dragonfly</name>
    <name type="synonym">Libellula fulva</name>
    <dbReference type="NCBI Taxonomy" id="123851"/>
    <lineage>
        <taxon>Eukaryota</taxon>
        <taxon>Metazoa</taxon>
        <taxon>Ecdysozoa</taxon>
        <taxon>Arthropoda</taxon>
        <taxon>Hexapoda</taxon>
        <taxon>Insecta</taxon>
        <taxon>Pterygota</taxon>
        <taxon>Palaeoptera</taxon>
        <taxon>Odonata</taxon>
        <taxon>Epiprocta</taxon>
        <taxon>Anisoptera</taxon>
        <taxon>Libelluloidea</taxon>
        <taxon>Libellulidae</taxon>
        <taxon>Ladona</taxon>
    </lineage>
</organism>
<gene>
    <name evidence="2" type="ORF">J437_LFUL018570</name>
</gene>
<dbReference type="InterPro" id="IPR012337">
    <property type="entry name" value="RNaseH-like_sf"/>
</dbReference>
<dbReference type="PROSITE" id="PS50994">
    <property type="entry name" value="INTEGRASE"/>
    <property type="match status" value="1"/>
</dbReference>
<name>A0A8K0KRN5_LADFU</name>
<sequence>MDYFSEWVEDYALPNQEAATVAKTLVKEWICCFGVPLELYSDQVWNFESALFQGVCKILDIKKTRITPSHPQLFWTISETEINISSSWLTNRRCTRLKSQSPASIIFGHELRLPCDLTFGCKPAEDLADKNLVRIFSAGFANIHHRVRNNIKTKAVLLQHEGPAQMHYHLYNAPHKCCTLQSTHNSIKTDIFREKKKTTTRMTQLPEDAGTVLMIGC</sequence>
<keyword evidence="3" id="KW-1185">Reference proteome</keyword>
<dbReference type="PANTHER" id="PTHR37984:SF15">
    <property type="entry name" value="INTEGRASE CATALYTIC DOMAIN-CONTAINING PROTEIN"/>
    <property type="match status" value="1"/>
</dbReference>
<dbReference type="SUPFAM" id="SSF53098">
    <property type="entry name" value="Ribonuclease H-like"/>
    <property type="match status" value="1"/>
</dbReference>
<dbReference type="Gene3D" id="3.30.420.10">
    <property type="entry name" value="Ribonuclease H-like superfamily/Ribonuclease H"/>
    <property type="match status" value="1"/>
</dbReference>
<dbReference type="InterPro" id="IPR036397">
    <property type="entry name" value="RNaseH_sf"/>
</dbReference>
<dbReference type="InterPro" id="IPR050951">
    <property type="entry name" value="Retrovirus_Pol_polyprotein"/>
</dbReference>
<dbReference type="InterPro" id="IPR001584">
    <property type="entry name" value="Integrase_cat-core"/>
</dbReference>
<accession>A0A8K0KRN5</accession>
<protein>
    <recommendedName>
        <fullName evidence="1">Integrase catalytic domain-containing protein</fullName>
    </recommendedName>
</protein>
<dbReference type="PANTHER" id="PTHR37984">
    <property type="entry name" value="PROTEIN CBG26694"/>
    <property type="match status" value="1"/>
</dbReference>
<dbReference type="Proteomes" id="UP000792457">
    <property type="component" value="Unassembled WGS sequence"/>
</dbReference>
<reference evidence="2" key="2">
    <citation type="submission" date="2017-10" db="EMBL/GenBank/DDBJ databases">
        <title>Ladona fulva Genome sequencing and assembly.</title>
        <authorList>
            <person name="Murali S."/>
            <person name="Richards S."/>
            <person name="Bandaranaike D."/>
            <person name="Bellair M."/>
            <person name="Blankenburg K."/>
            <person name="Chao H."/>
            <person name="Dinh H."/>
            <person name="Doddapaneni H."/>
            <person name="Dugan-Rocha S."/>
            <person name="Elkadiri S."/>
            <person name="Gnanaolivu R."/>
            <person name="Hernandez B."/>
            <person name="Skinner E."/>
            <person name="Javaid M."/>
            <person name="Lee S."/>
            <person name="Li M."/>
            <person name="Ming W."/>
            <person name="Munidasa M."/>
            <person name="Muniz J."/>
            <person name="Nguyen L."/>
            <person name="Hughes D."/>
            <person name="Osuji N."/>
            <person name="Pu L.-L."/>
            <person name="Puazo M."/>
            <person name="Qu C."/>
            <person name="Quiroz J."/>
            <person name="Raj R."/>
            <person name="Weissenberger G."/>
            <person name="Xin Y."/>
            <person name="Zou X."/>
            <person name="Han Y."/>
            <person name="Worley K."/>
            <person name="Muzny D."/>
            <person name="Gibbs R."/>
        </authorList>
    </citation>
    <scope>NUCLEOTIDE SEQUENCE</scope>
    <source>
        <strain evidence="2">Sampled in the wild</strain>
    </source>
</reference>
<comment type="caution">
    <text evidence="2">The sequence shown here is derived from an EMBL/GenBank/DDBJ whole genome shotgun (WGS) entry which is preliminary data.</text>
</comment>
<dbReference type="EMBL" id="KZ310539">
    <property type="protein sequence ID" value="KAG8239972.1"/>
    <property type="molecule type" value="Genomic_DNA"/>
</dbReference>
<reference evidence="2" key="1">
    <citation type="submission" date="2013-04" db="EMBL/GenBank/DDBJ databases">
        <authorList>
            <person name="Qu J."/>
            <person name="Murali S.C."/>
            <person name="Bandaranaike D."/>
            <person name="Bellair M."/>
            <person name="Blankenburg K."/>
            <person name="Chao H."/>
            <person name="Dinh H."/>
            <person name="Doddapaneni H."/>
            <person name="Downs B."/>
            <person name="Dugan-Rocha S."/>
            <person name="Elkadiri S."/>
            <person name="Gnanaolivu R.D."/>
            <person name="Hernandez B."/>
            <person name="Javaid M."/>
            <person name="Jayaseelan J.C."/>
            <person name="Lee S."/>
            <person name="Li M."/>
            <person name="Ming W."/>
            <person name="Munidasa M."/>
            <person name="Muniz J."/>
            <person name="Nguyen L."/>
            <person name="Ongeri F."/>
            <person name="Osuji N."/>
            <person name="Pu L.-L."/>
            <person name="Puazo M."/>
            <person name="Qu C."/>
            <person name="Quiroz J."/>
            <person name="Raj R."/>
            <person name="Weissenberger G."/>
            <person name="Xin Y."/>
            <person name="Zou X."/>
            <person name="Han Y."/>
            <person name="Richards S."/>
            <person name="Worley K."/>
            <person name="Muzny D."/>
            <person name="Gibbs R."/>
        </authorList>
    </citation>
    <scope>NUCLEOTIDE SEQUENCE</scope>
    <source>
        <strain evidence="2">Sampled in the wild</strain>
    </source>
</reference>
<evidence type="ECO:0000259" key="1">
    <source>
        <dbReference type="PROSITE" id="PS50994"/>
    </source>
</evidence>